<reference evidence="1" key="1">
    <citation type="submission" date="2022-05" db="EMBL/GenBank/DDBJ databases">
        <title>The Musa troglodytarum L. genome provides insights into the mechanism of non-climacteric behaviour and enrichment of carotenoids.</title>
        <authorList>
            <person name="Wang J."/>
        </authorList>
    </citation>
    <scope>NUCLEOTIDE SEQUENCE</scope>
    <source>
        <tissue evidence="1">Leaf</tissue>
    </source>
</reference>
<protein>
    <submittedName>
        <fullName evidence="1">FR47-like protein</fullName>
    </submittedName>
</protein>
<dbReference type="GO" id="GO:0009507">
    <property type="term" value="C:chloroplast"/>
    <property type="evidence" value="ECO:0007669"/>
    <property type="project" value="TreeGrafter"/>
</dbReference>
<sequence length="528" mass="58163">MALLSSAAAPPSARRPTGPLQSFLLLLPKLRCSLNPGTRISSTLRREAPAKSLFLSSEVRYLRKRRGSPRGDVRPAASHLCEQERLAFDRSFLSVGEAMSDDELWSAIHLRVRTFYNFNESYGIEDYKAYVAKREFEGLKDRIAGKTMGYRKASCINATLPISAYGGSIDELCSICKFSKKEGDRVVVGTLDINWCLQMADELTGKRPKGLGADLTRAYLSNVCVAKELQRNGLGYALIAESKTVAHSWGDCLYYDLKPVKRFTYLSLLPVLALKNSLHHMVIIQRSSGSSCPRLAVSEQAKSCSQFTCSCSLSCPRREAGLISPSPPRGTVDNRSGKDEARRTWKVAAAALTHGLAMVIRKFIAGGAYDGLPHSDMPKQLSRGVEWRENTCEGQGPLSHMLPSASGGDEAMEVHQLLRFPHLILPSSRCIRSLASLQVGALLGAMQISICSKTITSVGELFQKKSGINYSWSLHIMKVVFQPKPSYLHGFLPSSGDGYLMVHEEAWGSNVEPKAESNRHQPHRCHTT</sequence>
<proteinExistence type="predicted"/>
<accession>A0A9E7KT45</accession>
<dbReference type="CDD" id="cd04301">
    <property type="entry name" value="NAT_SF"/>
    <property type="match status" value="1"/>
</dbReference>
<gene>
    <name evidence="1" type="ORF">MUK42_08064</name>
</gene>
<dbReference type="PANTHER" id="PTHR47876:SF2">
    <property type="entry name" value="GCN5-RELATED N-ACETYLTRANSFERASE 7, CHLOROPLASTIC"/>
    <property type="match status" value="1"/>
</dbReference>
<evidence type="ECO:0000313" key="2">
    <source>
        <dbReference type="Proteomes" id="UP001055439"/>
    </source>
</evidence>
<dbReference type="EMBL" id="CP097510">
    <property type="protein sequence ID" value="URE26554.1"/>
    <property type="molecule type" value="Genomic_DNA"/>
</dbReference>
<dbReference type="PANTHER" id="PTHR47876">
    <property type="entry name" value="OS08G0260000 PROTEIN"/>
    <property type="match status" value="1"/>
</dbReference>
<organism evidence="1 2">
    <name type="scientific">Musa troglodytarum</name>
    <name type="common">fe'i banana</name>
    <dbReference type="NCBI Taxonomy" id="320322"/>
    <lineage>
        <taxon>Eukaryota</taxon>
        <taxon>Viridiplantae</taxon>
        <taxon>Streptophyta</taxon>
        <taxon>Embryophyta</taxon>
        <taxon>Tracheophyta</taxon>
        <taxon>Spermatophyta</taxon>
        <taxon>Magnoliopsida</taxon>
        <taxon>Liliopsida</taxon>
        <taxon>Zingiberales</taxon>
        <taxon>Musaceae</taxon>
        <taxon>Musa</taxon>
    </lineage>
</organism>
<dbReference type="Proteomes" id="UP001055439">
    <property type="component" value="Chromosome 8"/>
</dbReference>
<evidence type="ECO:0000313" key="1">
    <source>
        <dbReference type="EMBL" id="URE26554.1"/>
    </source>
</evidence>
<keyword evidence="2" id="KW-1185">Reference proteome</keyword>
<dbReference type="OrthoDB" id="41532at2759"/>
<dbReference type="AlphaFoldDB" id="A0A9E7KT45"/>
<name>A0A9E7KT45_9LILI</name>